<sequence length="76" mass="9048">MIPQTLIVKLSSHRGAWLNSIELTHWFLNHKTKILPKTNLKMKEMHRDIQQQFSLNSKYVDLYAPGRRCTIHYLTL</sequence>
<protein>
    <submittedName>
        <fullName evidence="1">Uncharacterized protein</fullName>
    </submittedName>
</protein>
<dbReference type="Proteomes" id="UP001469553">
    <property type="component" value="Unassembled WGS sequence"/>
</dbReference>
<reference evidence="1 2" key="1">
    <citation type="submission" date="2021-06" db="EMBL/GenBank/DDBJ databases">
        <authorList>
            <person name="Palmer J.M."/>
        </authorList>
    </citation>
    <scope>NUCLEOTIDE SEQUENCE [LARGE SCALE GENOMIC DNA]</scope>
    <source>
        <strain evidence="1 2">AS_MEX2019</strain>
        <tissue evidence="1">Muscle</tissue>
    </source>
</reference>
<organism evidence="1 2">
    <name type="scientific">Ameca splendens</name>
    <dbReference type="NCBI Taxonomy" id="208324"/>
    <lineage>
        <taxon>Eukaryota</taxon>
        <taxon>Metazoa</taxon>
        <taxon>Chordata</taxon>
        <taxon>Craniata</taxon>
        <taxon>Vertebrata</taxon>
        <taxon>Euteleostomi</taxon>
        <taxon>Actinopterygii</taxon>
        <taxon>Neopterygii</taxon>
        <taxon>Teleostei</taxon>
        <taxon>Neoteleostei</taxon>
        <taxon>Acanthomorphata</taxon>
        <taxon>Ovalentaria</taxon>
        <taxon>Atherinomorphae</taxon>
        <taxon>Cyprinodontiformes</taxon>
        <taxon>Goodeidae</taxon>
        <taxon>Ameca</taxon>
    </lineage>
</organism>
<evidence type="ECO:0000313" key="1">
    <source>
        <dbReference type="EMBL" id="MEQ2301779.1"/>
    </source>
</evidence>
<dbReference type="EMBL" id="JAHRIP010055845">
    <property type="protein sequence ID" value="MEQ2301779.1"/>
    <property type="molecule type" value="Genomic_DNA"/>
</dbReference>
<evidence type="ECO:0000313" key="2">
    <source>
        <dbReference type="Proteomes" id="UP001469553"/>
    </source>
</evidence>
<name>A0ABV0Z6C8_9TELE</name>
<comment type="caution">
    <text evidence="1">The sequence shown here is derived from an EMBL/GenBank/DDBJ whole genome shotgun (WGS) entry which is preliminary data.</text>
</comment>
<keyword evidence="2" id="KW-1185">Reference proteome</keyword>
<accession>A0ABV0Z6C8</accession>
<proteinExistence type="predicted"/>
<gene>
    <name evidence="1" type="ORF">AMECASPLE_039688</name>
</gene>